<dbReference type="EMBL" id="JABCUV010000024">
    <property type="protein sequence ID" value="NMW94218.1"/>
    <property type="molecule type" value="Genomic_DNA"/>
</dbReference>
<comment type="caution">
    <text evidence="4">The sequence shown here is derived from an EMBL/GenBank/DDBJ whole genome shotgun (WGS) entry which is preliminary data.</text>
</comment>
<dbReference type="SUPFAM" id="SSF47413">
    <property type="entry name" value="lambda repressor-like DNA-binding domains"/>
    <property type="match status" value="1"/>
</dbReference>
<dbReference type="InterPro" id="IPR001387">
    <property type="entry name" value="Cro/C1-type_HTH"/>
</dbReference>
<evidence type="ECO:0000313" key="4">
    <source>
        <dbReference type="EMBL" id="NMW94218.1"/>
    </source>
</evidence>
<dbReference type="PROSITE" id="PS50943">
    <property type="entry name" value="HTH_CROC1"/>
    <property type="match status" value="1"/>
</dbReference>
<evidence type="ECO:0000313" key="7">
    <source>
        <dbReference type="Proteomes" id="UP001209486"/>
    </source>
</evidence>
<accession>A0A7Y0U6M7</accession>
<protein>
    <submittedName>
        <fullName evidence="4">Helix-turn-helix transcriptional regulator</fullName>
    </submittedName>
</protein>
<dbReference type="Gene3D" id="1.10.260.40">
    <property type="entry name" value="lambda repressor-like DNA-binding domains"/>
    <property type="match status" value="1"/>
</dbReference>
<evidence type="ECO:0000313" key="3">
    <source>
        <dbReference type="EMBL" id="NMW65910.1"/>
    </source>
</evidence>
<gene>
    <name evidence="2" type="ORF">FYZ43_08855</name>
    <name evidence="4" type="ORF">HHJ74_11130</name>
    <name evidence="3" type="ORF">HHJ78_10425</name>
</gene>
<dbReference type="GO" id="GO:0003677">
    <property type="term" value="F:DNA binding"/>
    <property type="evidence" value="ECO:0007669"/>
    <property type="project" value="InterPro"/>
</dbReference>
<organism evidence="4 6">
    <name type="scientific">Mobiluncus mulieris</name>
    <dbReference type="NCBI Taxonomy" id="2052"/>
    <lineage>
        <taxon>Bacteria</taxon>
        <taxon>Bacillati</taxon>
        <taxon>Actinomycetota</taxon>
        <taxon>Actinomycetes</taxon>
        <taxon>Actinomycetales</taxon>
        <taxon>Actinomycetaceae</taxon>
        <taxon>Mobiluncus</taxon>
    </lineage>
</organism>
<evidence type="ECO:0000259" key="1">
    <source>
        <dbReference type="PROSITE" id="PS50943"/>
    </source>
</evidence>
<name>A0A7Y0U6M7_9ACTO</name>
<evidence type="ECO:0000313" key="6">
    <source>
        <dbReference type="Proteomes" id="UP000582487"/>
    </source>
</evidence>
<dbReference type="InterPro" id="IPR010982">
    <property type="entry name" value="Lambda_DNA-bd_dom_sf"/>
</dbReference>
<reference evidence="2 7" key="1">
    <citation type="submission" date="2019-08" db="EMBL/GenBank/DDBJ databases">
        <title>Comparison of rpoB and gyrB Sequences from Mobiluncus Species and Development of a Multiplex PCR Method for Clinical Detection of Mobiluncus curtisii and Mobiluncus mulieris.</title>
        <authorList>
            <person name="Yang L."/>
            <person name="Shen Y."/>
            <person name="Xu G."/>
            <person name="Shu L.-B."/>
            <person name="Hu J."/>
            <person name="Zhang R."/>
            <person name="Wang Y."/>
            <person name="Zhou H.-W."/>
            <person name="Zhang X."/>
        </authorList>
    </citation>
    <scope>NUCLEOTIDE SEQUENCE [LARGE SCALE GENOMIC DNA]</scope>
    <source>
        <strain evidence="2 7">M26</strain>
    </source>
</reference>
<dbReference type="RefSeq" id="WP_039886063.1">
    <property type="nucleotide sequence ID" value="NZ_CAMPUA010000014.1"/>
</dbReference>
<dbReference type="Proteomes" id="UP001209486">
    <property type="component" value="Unassembled WGS sequence"/>
</dbReference>
<dbReference type="SMART" id="SM00530">
    <property type="entry name" value="HTH_XRE"/>
    <property type="match status" value="1"/>
</dbReference>
<dbReference type="CDD" id="cd00093">
    <property type="entry name" value="HTH_XRE"/>
    <property type="match status" value="1"/>
</dbReference>
<evidence type="ECO:0000313" key="5">
    <source>
        <dbReference type="Proteomes" id="UP000578252"/>
    </source>
</evidence>
<dbReference type="EMBL" id="VSZY01000016">
    <property type="protein sequence ID" value="MCU9969491.1"/>
    <property type="molecule type" value="Genomic_DNA"/>
</dbReference>
<sequence length="80" mass="8576">MVTQITEVPIDTPEKLGEALRVQRVLQGLDLDALAAKSGISRQAISRIEKGNPNARIATVLAVMRALGIPLPTMLTSKEV</sequence>
<feature type="domain" description="HTH cro/C1-type" evidence="1">
    <location>
        <begin position="20"/>
        <end position="74"/>
    </location>
</feature>
<dbReference type="Proteomes" id="UP000582487">
    <property type="component" value="Unassembled WGS sequence"/>
</dbReference>
<dbReference type="Pfam" id="PF01381">
    <property type="entry name" value="HTH_3"/>
    <property type="match status" value="1"/>
</dbReference>
<evidence type="ECO:0000313" key="2">
    <source>
        <dbReference type="EMBL" id="MCU9969491.1"/>
    </source>
</evidence>
<reference evidence="5 6" key="2">
    <citation type="submission" date="2020-04" db="EMBL/GenBank/DDBJ databases">
        <title>Antimicrobial susceptibility and clonality of vaginal-derived multi-drug resistant Mobiluncus isolates in China.</title>
        <authorList>
            <person name="Zhang X."/>
        </authorList>
    </citation>
    <scope>NUCLEOTIDE SEQUENCE [LARGE SCALE GENOMIC DNA]</scope>
    <source>
        <strain evidence="3 5">13</strain>
        <strain evidence="4 6">7</strain>
    </source>
</reference>
<dbReference type="Proteomes" id="UP000578252">
    <property type="component" value="Unassembled WGS sequence"/>
</dbReference>
<dbReference type="AlphaFoldDB" id="A0A7Y0U6M7"/>
<proteinExistence type="predicted"/>
<dbReference type="EMBL" id="JABCUR010000012">
    <property type="protein sequence ID" value="NMW65910.1"/>
    <property type="molecule type" value="Genomic_DNA"/>
</dbReference>